<dbReference type="Proteomes" id="UP001205486">
    <property type="component" value="Unassembled WGS sequence"/>
</dbReference>
<name>A0ACC6AIG4_NITWI</name>
<accession>A0ACC6AIG4</accession>
<reference evidence="1" key="1">
    <citation type="submission" date="2022-03" db="EMBL/GenBank/DDBJ databases">
        <title>Interactions between chemoautotrophic and heterotrophic bacteria.</title>
        <authorList>
            <person name="Santoro A."/>
        </authorList>
    </citation>
    <scope>NUCLEOTIDE SEQUENCE</scope>
    <source>
        <strain evidence="1">Nb-106</strain>
    </source>
</reference>
<keyword evidence="2" id="KW-1185">Reference proteome</keyword>
<protein>
    <submittedName>
        <fullName evidence="1">Uncharacterized protein</fullName>
    </submittedName>
</protein>
<proteinExistence type="predicted"/>
<sequence length="204" mass="23047">MMSQLHERSLDLYFDQPGWNEPIPEEPVLSPSPDDSVWSRNGEIERMKERVRSGLACTNGLLLSALFSLKRPVGIAVALQRVTREKYDVLCEIIDIFRADPAIKAIADFKDVASWSHAIAETRRILHFSGYERHSDDRTVAVGEACKRLETQGFIVTLNALGVDISTTDLGPICADIERRIKHIGGRQVIDATLKWFEVNKRIF</sequence>
<comment type="caution">
    <text evidence="1">The sequence shown here is derived from an EMBL/GenBank/DDBJ whole genome shotgun (WGS) entry which is preliminary data.</text>
</comment>
<organism evidence="1 2">
    <name type="scientific">Nitrobacter winogradskyi</name>
    <name type="common">Nitrobacter agilis</name>
    <dbReference type="NCBI Taxonomy" id="913"/>
    <lineage>
        <taxon>Bacteria</taxon>
        <taxon>Pseudomonadati</taxon>
        <taxon>Pseudomonadota</taxon>
        <taxon>Alphaproteobacteria</taxon>
        <taxon>Hyphomicrobiales</taxon>
        <taxon>Nitrobacteraceae</taxon>
        <taxon>Nitrobacter</taxon>
    </lineage>
</organism>
<dbReference type="EMBL" id="JALJZS010000002">
    <property type="protein sequence ID" value="MCP1999164.1"/>
    <property type="molecule type" value="Genomic_DNA"/>
</dbReference>
<evidence type="ECO:0000313" key="2">
    <source>
        <dbReference type="Proteomes" id="UP001205486"/>
    </source>
</evidence>
<evidence type="ECO:0000313" key="1">
    <source>
        <dbReference type="EMBL" id="MCP1999164.1"/>
    </source>
</evidence>
<gene>
    <name evidence="1" type="ORF">J2S34_001612</name>
</gene>